<dbReference type="AlphaFoldDB" id="A0A8D8VRE4"/>
<name>A0A8D8VRE4_9HEMI</name>
<dbReference type="EMBL" id="HBUF01075222">
    <property type="protein sequence ID" value="CAG6630919.1"/>
    <property type="molecule type" value="Transcribed_RNA"/>
</dbReference>
<organism evidence="1">
    <name type="scientific">Cacopsylla melanoneura</name>
    <dbReference type="NCBI Taxonomy" id="428564"/>
    <lineage>
        <taxon>Eukaryota</taxon>
        <taxon>Metazoa</taxon>
        <taxon>Ecdysozoa</taxon>
        <taxon>Arthropoda</taxon>
        <taxon>Hexapoda</taxon>
        <taxon>Insecta</taxon>
        <taxon>Pterygota</taxon>
        <taxon>Neoptera</taxon>
        <taxon>Paraneoptera</taxon>
        <taxon>Hemiptera</taxon>
        <taxon>Sternorrhyncha</taxon>
        <taxon>Psylloidea</taxon>
        <taxon>Psyllidae</taxon>
        <taxon>Psyllinae</taxon>
        <taxon>Cacopsylla</taxon>
    </lineage>
</organism>
<protein>
    <submittedName>
        <fullName evidence="1">Uncharacterized protein</fullName>
    </submittedName>
</protein>
<accession>A0A8D8VRE4</accession>
<evidence type="ECO:0000313" key="1">
    <source>
        <dbReference type="EMBL" id="CAG6630919.1"/>
    </source>
</evidence>
<reference evidence="1" key="1">
    <citation type="submission" date="2021-05" db="EMBL/GenBank/DDBJ databases">
        <authorList>
            <person name="Alioto T."/>
            <person name="Alioto T."/>
            <person name="Gomez Garrido J."/>
        </authorList>
    </citation>
    <scope>NUCLEOTIDE SEQUENCE</scope>
</reference>
<proteinExistence type="predicted"/>
<sequence>MFLFNEEIAAVSYKPKETKLVTLISTAHGNEDINEANGKPSMIMDYNAFSRGVWIRWTRCVTACLPAGMKKLASIDFLLELHKQLTVAHQRSRLLNPRIRGELRSIIEYSNTQKYQVALIPEKHVLFVPTN</sequence>